<accession>A0ABV9YNY0</accession>
<sequence length="190" mass="19928">MLGSVLGLGVFVAALRAGLRPYRHPGLSPVVLVTYALVGTLVGAAVWAVVRRRARRPRVVLRRGVAVLAVVVLAADLVVGATSGWVGAALVLAHHLVVTVLAVVVLRRVLLVGEVGTEVREVPWRERLPRVARFGLAAGLAVLAGIWVLVNKPVEGPTLLVLSPSHGVTFADLLSLVALGVAVDLVSVRR</sequence>
<keyword evidence="3" id="KW-1185">Reference proteome</keyword>
<protein>
    <submittedName>
        <fullName evidence="2">Uncharacterized protein</fullName>
    </submittedName>
</protein>
<comment type="caution">
    <text evidence="2">The sequence shown here is derived from an EMBL/GenBank/DDBJ whole genome shotgun (WGS) entry which is preliminary data.</text>
</comment>
<feature type="transmembrane region" description="Helical" evidence="1">
    <location>
        <begin position="170"/>
        <end position="188"/>
    </location>
</feature>
<name>A0ABV9YNY0_9PSEU</name>
<feature type="transmembrane region" description="Helical" evidence="1">
    <location>
        <begin position="60"/>
        <end position="79"/>
    </location>
</feature>
<evidence type="ECO:0000313" key="3">
    <source>
        <dbReference type="Proteomes" id="UP001595947"/>
    </source>
</evidence>
<keyword evidence="1" id="KW-0472">Membrane</keyword>
<gene>
    <name evidence="2" type="ORF">ACFPBZ_12645</name>
</gene>
<dbReference type="RefSeq" id="WP_378036404.1">
    <property type="nucleotide sequence ID" value="NZ_JBHSIV010000011.1"/>
</dbReference>
<keyword evidence="1" id="KW-0812">Transmembrane</keyword>
<feature type="transmembrane region" description="Helical" evidence="1">
    <location>
        <begin position="26"/>
        <end position="48"/>
    </location>
</feature>
<proteinExistence type="predicted"/>
<organism evidence="2 3">
    <name type="scientific">Actinomycetospora atypica</name>
    <dbReference type="NCBI Taxonomy" id="1290095"/>
    <lineage>
        <taxon>Bacteria</taxon>
        <taxon>Bacillati</taxon>
        <taxon>Actinomycetota</taxon>
        <taxon>Actinomycetes</taxon>
        <taxon>Pseudonocardiales</taxon>
        <taxon>Pseudonocardiaceae</taxon>
        <taxon>Actinomycetospora</taxon>
    </lineage>
</organism>
<feature type="transmembrane region" description="Helical" evidence="1">
    <location>
        <begin position="131"/>
        <end position="150"/>
    </location>
</feature>
<evidence type="ECO:0000256" key="1">
    <source>
        <dbReference type="SAM" id="Phobius"/>
    </source>
</evidence>
<dbReference type="Proteomes" id="UP001595947">
    <property type="component" value="Unassembled WGS sequence"/>
</dbReference>
<evidence type="ECO:0000313" key="2">
    <source>
        <dbReference type="EMBL" id="MFC5063059.1"/>
    </source>
</evidence>
<keyword evidence="1" id="KW-1133">Transmembrane helix</keyword>
<reference evidence="3" key="1">
    <citation type="journal article" date="2019" name="Int. J. Syst. Evol. Microbiol.">
        <title>The Global Catalogue of Microorganisms (GCM) 10K type strain sequencing project: providing services to taxonomists for standard genome sequencing and annotation.</title>
        <authorList>
            <consortium name="The Broad Institute Genomics Platform"/>
            <consortium name="The Broad Institute Genome Sequencing Center for Infectious Disease"/>
            <person name="Wu L."/>
            <person name="Ma J."/>
        </authorList>
    </citation>
    <scope>NUCLEOTIDE SEQUENCE [LARGE SCALE GENOMIC DNA]</scope>
    <source>
        <strain evidence="3">CGMCC 4.7093</strain>
    </source>
</reference>
<feature type="transmembrane region" description="Helical" evidence="1">
    <location>
        <begin position="85"/>
        <end position="110"/>
    </location>
</feature>
<dbReference type="EMBL" id="JBHSIV010000011">
    <property type="protein sequence ID" value="MFC5063059.1"/>
    <property type="molecule type" value="Genomic_DNA"/>
</dbReference>